<evidence type="ECO:0000256" key="9">
    <source>
        <dbReference type="ARBA" id="ARBA00023002"/>
    </source>
</evidence>
<evidence type="ECO:0000256" key="12">
    <source>
        <dbReference type="ARBA" id="ARBA00023136"/>
    </source>
</evidence>
<organism evidence="15">
    <name type="scientific">Musca domestica</name>
    <name type="common">House fly</name>
    <dbReference type="NCBI Taxonomy" id="7370"/>
    <lineage>
        <taxon>Eukaryota</taxon>
        <taxon>Metazoa</taxon>
        <taxon>Ecdysozoa</taxon>
        <taxon>Arthropoda</taxon>
        <taxon>Hexapoda</taxon>
        <taxon>Insecta</taxon>
        <taxon>Pterygota</taxon>
        <taxon>Neoptera</taxon>
        <taxon>Endopterygota</taxon>
        <taxon>Diptera</taxon>
        <taxon>Brachycera</taxon>
        <taxon>Muscomorpha</taxon>
        <taxon>Muscoidea</taxon>
        <taxon>Muscidae</taxon>
        <taxon>Musca</taxon>
    </lineage>
</organism>
<keyword evidence="6 13" id="KW-0479">Metal-binding</keyword>
<dbReference type="PRINTS" id="PR00385">
    <property type="entry name" value="P450"/>
</dbReference>
<dbReference type="OrthoDB" id="2789670at2759"/>
<name>A0A1I8M446_MUSDO</name>
<keyword evidence="7" id="KW-0256">Endoplasmic reticulum</keyword>
<dbReference type="PRINTS" id="PR00463">
    <property type="entry name" value="EP450I"/>
</dbReference>
<sequence length="504" mass="57905">MDLTTLLMTAVILLLMYVGYLLHKRYTYWESQGIACDKPNWLLGSLSGAMTSKTVEQILREYYEKYKNSGPFVGFYWFTKPAAFVTDPQLLKQILIKDFSKFTDRGLYCNEEDDPLSGHLFNLDGNKWRHMRTKLTPTFTSGKMKGMFPFVTKLGQDMVDVVEERITTDPDIDVKDLAACFTIDVIGSCAFGLEMNCLKGKNPEFRNMCRRAFVVQRYGVLGLALRFGFPELAHYLRITETMPDVEKFFMDIVRDTMEMREKNNIKRNDFMEMLIDMKNNKLMKSEDGEELTNLTFGQVAAQAFVFILAGFETSSTTMSFALYELAQNQEFQDRAREEIVSVLERHKEFSYECLKEMVYLDQVMQETLRLYTIVVFLNRQAVEDYPVPGNSKLVIKKDMPVIIPAGAIHRDERYFPQPNVFNPDNFAAEKVAARDSVLNLSFGDGPRTCIGMRFGKMQTMIGLALLLKNFKFSVCDKTQIPVKLDKTNFLVSAEGAVFLKVEKI</sequence>
<evidence type="ECO:0000256" key="11">
    <source>
        <dbReference type="ARBA" id="ARBA00023033"/>
    </source>
</evidence>
<evidence type="ECO:0000256" key="4">
    <source>
        <dbReference type="ARBA" id="ARBA00010617"/>
    </source>
</evidence>
<dbReference type="GO" id="GO:0004497">
    <property type="term" value="F:monooxygenase activity"/>
    <property type="evidence" value="ECO:0007669"/>
    <property type="project" value="UniProtKB-KW"/>
</dbReference>
<comment type="similarity">
    <text evidence="4 14">Belongs to the cytochrome P450 family.</text>
</comment>
<dbReference type="GO" id="GO:0005506">
    <property type="term" value="F:iron ion binding"/>
    <property type="evidence" value="ECO:0007669"/>
    <property type="project" value="InterPro"/>
</dbReference>
<evidence type="ECO:0000256" key="3">
    <source>
        <dbReference type="ARBA" id="ARBA00004406"/>
    </source>
</evidence>
<dbReference type="eggNOG" id="KOG0158">
    <property type="taxonomic scope" value="Eukaryota"/>
</dbReference>
<evidence type="ECO:0008006" key="16">
    <source>
        <dbReference type="Google" id="ProtNLM"/>
    </source>
</evidence>
<comment type="subcellular location">
    <subcellularLocation>
        <location evidence="3">Endoplasmic reticulum membrane</location>
        <topology evidence="3">Peripheral membrane protein</topology>
    </subcellularLocation>
    <subcellularLocation>
        <location evidence="2">Microsome membrane</location>
        <topology evidence="2">Peripheral membrane protein</topology>
    </subcellularLocation>
</comment>
<dbReference type="PANTHER" id="PTHR24292">
    <property type="entry name" value="CYTOCHROME P450"/>
    <property type="match status" value="1"/>
</dbReference>
<dbReference type="EnsemblMetazoa" id="MDOA001039-RB">
    <property type="protein sequence ID" value="MDOA001039-PB"/>
    <property type="gene ID" value="MDOA001039"/>
</dbReference>
<gene>
    <name evidence="15" type="primary">101891408</name>
</gene>
<accession>A0A1I8M446</accession>
<keyword evidence="11 14" id="KW-0503">Monooxygenase</keyword>
<evidence type="ECO:0000256" key="14">
    <source>
        <dbReference type="RuleBase" id="RU000461"/>
    </source>
</evidence>
<proteinExistence type="inferred from homology"/>
<keyword evidence="12" id="KW-0472">Membrane</keyword>
<dbReference type="InterPro" id="IPR001128">
    <property type="entry name" value="Cyt_P450"/>
</dbReference>
<dbReference type="CDD" id="cd11056">
    <property type="entry name" value="CYP6-like"/>
    <property type="match status" value="1"/>
</dbReference>
<dbReference type="SUPFAM" id="SSF48264">
    <property type="entry name" value="Cytochrome P450"/>
    <property type="match status" value="1"/>
</dbReference>
<evidence type="ECO:0000256" key="1">
    <source>
        <dbReference type="ARBA" id="ARBA00001971"/>
    </source>
</evidence>
<dbReference type="Gene3D" id="1.10.630.10">
    <property type="entry name" value="Cytochrome P450"/>
    <property type="match status" value="1"/>
</dbReference>
<evidence type="ECO:0000256" key="5">
    <source>
        <dbReference type="ARBA" id="ARBA00022617"/>
    </source>
</evidence>
<reference evidence="15" key="1">
    <citation type="submission" date="2021-01" db="UniProtKB">
        <authorList>
            <consortium name="EnsemblMetazoa"/>
        </authorList>
    </citation>
    <scope>IDENTIFICATION</scope>
    <source>
        <strain evidence="15">Aabys</strain>
    </source>
</reference>
<dbReference type="GO" id="GO:0020037">
    <property type="term" value="F:heme binding"/>
    <property type="evidence" value="ECO:0007669"/>
    <property type="project" value="InterPro"/>
</dbReference>
<evidence type="ECO:0000256" key="13">
    <source>
        <dbReference type="PIRSR" id="PIRSR602401-1"/>
    </source>
</evidence>
<dbReference type="InterPro" id="IPR017972">
    <property type="entry name" value="Cyt_P450_CS"/>
</dbReference>
<dbReference type="VEuPathDB" id="VectorBase:MDOMA2_010489"/>
<keyword evidence="9 14" id="KW-0560">Oxidoreductase</keyword>
<dbReference type="InterPro" id="IPR036396">
    <property type="entry name" value="Cyt_P450_sf"/>
</dbReference>
<dbReference type="AlphaFoldDB" id="A0A1I8M446"/>
<dbReference type="VEuPathDB" id="VectorBase:MDOA001039"/>
<evidence type="ECO:0000256" key="10">
    <source>
        <dbReference type="ARBA" id="ARBA00023004"/>
    </source>
</evidence>
<dbReference type="FunFam" id="1.10.630.10:FF:000042">
    <property type="entry name" value="Cytochrome P450"/>
    <property type="match status" value="1"/>
</dbReference>
<evidence type="ECO:0000256" key="8">
    <source>
        <dbReference type="ARBA" id="ARBA00022848"/>
    </source>
</evidence>
<dbReference type="GO" id="GO:0005789">
    <property type="term" value="C:endoplasmic reticulum membrane"/>
    <property type="evidence" value="ECO:0007669"/>
    <property type="project" value="UniProtKB-SubCell"/>
</dbReference>
<feature type="binding site" description="axial binding residue" evidence="13">
    <location>
        <position position="449"/>
    </location>
    <ligand>
        <name>heme</name>
        <dbReference type="ChEBI" id="CHEBI:30413"/>
    </ligand>
    <ligandPart>
        <name>Fe</name>
        <dbReference type="ChEBI" id="CHEBI:18248"/>
    </ligandPart>
</feature>
<keyword evidence="5 13" id="KW-0349">Heme</keyword>
<dbReference type="PANTHER" id="PTHR24292:SF100">
    <property type="entry name" value="CYTOCHROME P450 6A16, ISOFORM B-RELATED"/>
    <property type="match status" value="1"/>
</dbReference>
<dbReference type="Pfam" id="PF00067">
    <property type="entry name" value="p450"/>
    <property type="match status" value="1"/>
</dbReference>
<dbReference type="InterPro" id="IPR002401">
    <property type="entry name" value="Cyt_P450_E_grp-I"/>
</dbReference>
<comment type="cofactor">
    <cofactor evidence="1 13">
        <name>heme</name>
        <dbReference type="ChEBI" id="CHEBI:30413"/>
    </cofactor>
</comment>
<dbReference type="InterPro" id="IPR050476">
    <property type="entry name" value="Insect_CytP450_Detox"/>
</dbReference>
<evidence type="ECO:0000256" key="6">
    <source>
        <dbReference type="ARBA" id="ARBA00022723"/>
    </source>
</evidence>
<dbReference type="GO" id="GO:0016705">
    <property type="term" value="F:oxidoreductase activity, acting on paired donors, with incorporation or reduction of molecular oxygen"/>
    <property type="evidence" value="ECO:0007669"/>
    <property type="project" value="InterPro"/>
</dbReference>
<keyword evidence="10 13" id="KW-0408">Iron</keyword>
<keyword evidence="8" id="KW-0492">Microsome</keyword>
<evidence type="ECO:0000256" key="7">
    <source>
        <dbReference type="ARBA" id="ARBA00022824"/>
    </source>
</evidence>
<evidence type="ECO:0000256" key="2">
    <source>
        <dbReference type="ARBA" id="ARBA00004174"/>
    </source>
</evidence>
<protein>
    <recommendedName>
        <fullName evidence="16">Cytochrome P450</fullName>
    </recommendedName>
</protein>
<evidence type="ECO:0000313" key="15">
    <source>
        <dbReference type="EnsemblMetazoa" id="MDOA001039-PB"/>
    </source>
</evidence>
<dbReference type="PROSITE" id="PS00086">
    <property type="entry name" value="CYTOCHROME_P450"/>
    <property type="match status" value="1"/>
</dbReference>